<dbReference type="EC" id="5.99.1.4" evidence="1"/>
<dbReference type="GO" id="GO:0004364">
    <property type="term" value="F:glutathione transferase activity"/>
    <property type="evidence" value="ECO:0007669"/>
    <property type="project" value="TreeGrafter"/>
</dbReference>
<dbReference type="InterPro" id="IPR001853">
    <property type="entry name" value="DSBA-like_thioredoxin_dom"/>
</dbReference>
<sequence>MEKKRVELYWDVGSTNTYFAIKLIKPILERHNAELVLHPYNLGYVFRNNEYELMKEPKSKLRYRKRDLMRWAEKYNLPFQIPRQFPIKSSRVLRGSLAMRRKGLELEFVERVMEAYWERGDAGIVEYAGVRSIVASLGVDFAWFEETASSDEIGAELAQSTDAAVERGVFGVPMMYVGDEMFWGKDRLDFMEEELARAA</sequence>
<dbReference type="PANTHER" id="PTHR42943:SF2">
    <property type="entry name" value="GLUTATHIONE S-TRANSFERASE KAPPA 1"/>
    <property type="match status" value="1"/>
</dbReference>
<name>A0A375CBV0_9BURK</name>
<dbReference type="GO" id="GO:0018845">
    <property type="term" value="F:2-hydroxychromene-2-carboxylate isomerase activity"/>
    <property type="evidence" value="ECO:0007669"/>
    <property type="project" value="UniProtKB-UniRule"/>
</dbReference>
<comment type="catalytic activity">
    <reaction evidence="1">
        <text>2-hydroxychromene-2-carboxylate = (3E)-4-(2-hydroxyphenyl)-2-oxobut-3-enoate</text>
        <dbReference type="Rhea" id="RHEA:27401"/>
        <dbReference type="ChEBI" id="CHEBI:59350"/>
        <dbReference type="ChEBI" id="CHEBI:59353"/>
        <dbReference type="EC" id="5.99.1.4"/>
    </reaction>
</comment>
<dbReference type="GO" id="GO:0006749">
    <property type="term" value="P:glutathione metabolic process"/>
    <property type="evidence" value="ECO:0007669"/>
    <property type="project" value="TreeGrafter"/>
</dbReference>
<comment type="caution">
    <text evidence="4">The sequence shown here is derived from an EMBL/GenBank/DDBJ whole genome shotgun (WGS) entry which is preliminary data.</text>
</comment>
<proteinExistence type="inferred from homology"/>
<dbReference type="SUPFAM" id="SSF52833">
    <property type="entry name" value="Thioredoxin-like"/>
    <property type="match status" value="1"/>
</dbReference>
<dbReference type="InterPro" id="IPR044087">
    <property type="entry name" value="NahD-like"/>
</dbReference>
<dbReference type="GO" id="GO:0004602">
    <property type="term" value="F:glutathione peroxidase activity"/>
    <property type="evidence" value="ECO:0007669"/>
    <property type="project" value="TreeGrafter"/>
</dbReference>
<feature type="active site" description="Nucleophile" evidence="2">
    <location>
        <position position="14"/>
    </location>
</feature>
<dbReference type="CDD" id="cd03022">
    <property type="entry name" value="DsbA_HCCA_Iso"/>
    <property type="match status" value="1"/>
</dbReference>
<feature type="domain" description="DSBA-like thioredoxin" evidence="3">
    <location>
        <begin position="6"/>
        <end position="196"/>
    </location>
</feature>
<dbReference type="RefSeq" id="WP_116340499.1">
    <property type="nucleotide sequence ID" value="NZ_LT976857.1"/>
</dbReference>
<dbReference type="InterPro" id="IPR036249">
    <property type="entry name" value="Thioredoxin-like_sf"/>
</dbReference>
<evidence type="ECO:0000313" key="4">
    <source>
        <dbReference type="EMBL" id="SOY67363.1"/>
    </source>
</evidence>
<dbReference type="InterPro" id="IPR051924">
    <property type="entry name" value="GST_Kappa/NadH"/>
</dbReference>
<evidence type="ECO:0000259" key="3">
    <source>
        <dbReference type="Pfam" id="PF01323"/>
    </source>
</evidence>
<dbReference type="AlphaFoldDB" id="A0A375CBV0"/>
<evidence type="ECO:0000256" key="1">
    <source>
        <dbReference type="PIRNR" id="PIRNR006386"/>
    </source>
</evidence>
<dbReference type="EMBL" id="OFSP01000038">
    <property type="protein sequence ID" value="SOY67363.1"/>
    <property type="molecule type" value="Genomic_DNA"/>
</dbReference>
<protein>
    <recommendedName>
        <fullName evidence="1">2-hydroxychromene-2-carboxylate isomerase</fullName>
        <ecNumber evidence="1">5.99.1.4</ecNumber>
    </recommendedName>
</protein>
<accession>A0A375CBV0</accession>
<keyword evidence="1" id="KW-0413">Isomerase</keyword>
<dbReference type="PANTHER" id="PTHR42943">
    <property type="entry name" value="GLUTATHIONE S-TRANSFERASE KAPPA"/>
    <property type="match status" value="1"/>
</dbReference>
<organism evidence="4">
    <name type="scientific">Cupriavidus taiwanensis</name>
    <dbReference type="NCBI Taxonomy" id="164546"/>
    <lineage>
        <taxon>Bacteria</taxon>
        <taxon>Pseudomonadati</taxon>
        <taxon>Pseudomonadota</taxon>
        <taxon>Betaproteobacteria</taxon>
        <taxon>Burkholderiales</taxon>
        <taxon>Burkholderiaceae</taxon>
        <taxon>Cupriavidus</taxon>
    </lineage>
</organism>
<dbReference type="Pfam" id="PF01323">
    <property type="entry name" value="DSBA"/>
    <property type="match status" value="1"/>
</dbReference>
<evidence type="ECO:0000256" key="2">
    <source>
        <dbReference type="PIRSR" id="PIRSR006386-1"/>
    </source>
</evidence>
<gene>
    <name evidence="4" type="ORF">CBM2589_A80058</name>
</gene>
<dbReference type="Proteomes" id="UP000256297">
    <property type="component" value="Chromosome CBM2589_a"/>
</dbReference>
<dbReference type="PIRSF" id="PIRSF006386">
    <property type="entry name" value="HCCAis_GSTk"/>
    <property type="match status" value="1"/>
</dbReference>
<dbReference type="Gene3D" id="3.40.30.10">
    <property type="entry name" value="Glutaredoxin"/>
    <property type="match status" value="1"/>
</dbReference>
<dbReference type="GO" id="GO:1901170">
    <property type="term" value="P:naphthalene catabolic process"/>
    <property type="evidence" value="ECO:0007669"/>
    <property type="project" value="InterPro"/>
</dbReference>
<dbReference type="InterPro" id="IPR014440">
    <property type="entry name" value="HCCAis_GSTk"/>
</dbReference>
<comment type="similarity">
    <text evidence="1">Belongs to the GST superfamily. NadH family.</text>
</comment>
<reference evidence="4" key="1">
    <citation type="submission" date="2018-01" db="EMBL/GenBank/DDBJ databases">
        <authorList>
            <person name="Clerissi C."/>
        </authorList>
    </citation>
    <scope>NUCLEOTIDE SEQUENCE</scope>
    <source>
        <strain evidence="4">Cupriavidus taiwanensis STM 3521</strain>
    </source>
</reference>